<keyword evidence="3" id="KW-1185">Reference proteome</keyword>
<evidence type="ECO:0000256" key="2">
    <source>
        <dbReference type="SAM" id="SignalP"/>
    </source>
</evidence>
<protein>
    <submittedName>
        <fullName evidence="4">Transthyretin-like family protein</fullName>
    </submittedName>
</protein>
<dbReference type="InterPro" id="IPR038479">
    <property type="entry name" value="Transthyretin-like_sf"/>
</dbReference>
<dbReference type="Proteomes" id="UP000046395">
    <property type="component" value="Unassembled WGS sequence"/>
</dbReference>
<dbReference type="AlphaFoldDB" id="A0A5S6R2E2"/>
<proteinExistence type="inferred from homology"/>
<evidence type="ECO:0000256" key="1">
    <source>
        <dbReference type="ARBA" id="ARBA00010112"/>
    </source>
</evidence>
<feature type="signal peptide" evidence="2">
    <location>
        <begin position="1"/>
        <end position="19"/>
    </location>
</feature>
<feature type="chain" id="PRO_5024292570" evidence="2">
    <location>
        <begin position="20"/>
        <end position="139"/>
    </location>
</feature>
<dbReference type="GO" id="GO:0009986">
    <property type="term" value="C:cell surface"/>
    <property type="evidence" value="ECO:0007669"/>
    <property type="project" value="InterPro"/>
</dbReference>
<dbReference type="WBParaSite" id="TMUE_3000013593.1">
    <property type="protein sequence ID" value="TMUE_3000013593.1"/>
    <property type="gene ID" value="WBGene00289958"/>
</dbReference>
<accession>A0A5S6R2E2</accession>
<dbReference type="PANTHER" id="PTHR21700">
    <property type="entry name" value="TRANSTHYRETIN-LIKE FAMILY PROTEIN-RELATED"/>
    <property type="match status" value="1"/>
</dbReference>
<sequence>MAKVLFFLCLCWWIGFIECAQKCVEAKGKLYCRSNPLSVSNAEVRLYDKDGTGILQALDPDDLMGVAVPEEDGSFKIHGCADDADWIPSVPNVPDPYLQIRHSCKSYKDETLVLDKGIKFFPETAFALLLWAPSLIGCG</sequence>
<evidence type="ECO:0000313" key="4">
    <source>
        <dbReference type="WBParaSite" id="TMUE_3000013593.1"/>
    </source>
</evidence>
<dbReference type="InterPro" id="IPR001534">
    <property type="entry name" value="Transthyretin-like"/>
</dbReference>
<evidence type="ECO:0000313" key="3">
    <source>
        <dbReference type="Proteomes" id="UP000046395"/>
    </source>
</evidence>
<dbReference type="PANTHER" id="PTHR21700:SF46">
    <property type="entry name" value="TRANSTHYRETIN-LIKE PROTEIN 52"/>
    <property type="match status" value="1"/>
</dbReference>
<reference evidence="4" key="1">
    <citation type="submission" date="2019-12" db="UniProtKB">
        <authorList>
            <consortium name="WormBaseParasite"/>
        </authorList>
    </citation>
    <scope>IDENTIFICATION</scope>
</reference>
<keyword evidence="2" id="KW-0732">Signal</keyword>
<dbReference type="Gene3D" id="2.60.40.3330">
    <property type="match status" value="1"/>
</dbReference>
<name>A0A5S6R2E2_TRIMR</name>
<comment type="similarity">
    <text evidence="1">Belongs to the nematode transthyretin-like family.</text>
</comment>
<organism evidence="3 4">
    <name type="scientific">Trichuris muris</name>
    <name type="common">Mouse whipworm</name>
    <dbReference type="NCBI Taxonomy" id="70415"/>
    <lineage>
        <taxon>Eukaryota</taxon>
        <taxon>Metazoa</taxon>
        <taxon>Ecdysozoa</taxon>
        <taxon>Nematoda</taxon>
        <taxon>Enoplea</taxon>
        <taxon>Dorylaimia</taxon>
        <taxon>Trichinellida</taxon>
        <taxon>Trichuridae</taxon>
        <taxon>Trichuris</taxon>
    </lineage>
</organism>
<dbReference type="Pfam" id="PF01060">
    <property type="entry name" value="TTR-52"/>
    <property type="match status" value="1"/>
</dbReference>